<keyword evidence="7" id="KW-1185">Reference proteome</keyword>
<dbReference type="PANTHER" id="PTHR30146">
    <property type="entry name" value="LACI-RELATED TRANSCRIPTIONAL REPRESSOR"/>
    <property type="match status" value="1"/>
</dbReference>
<dbReference type="CDD" id="cd01392">
    <property type="entry name" value="HTH_LacI"/>
    <property type="match status" value="1"/>
</dbReference>
<accession>A0A2B8BIG3</accession>
<keyword evidence="2" id="KW-0805">Transcription regulation</keyword>
<dbReference type="Proteomes" id="UP000225379">
    <property type="component" value="Unassembled WGS sequence"/>
</dbReference>
<evidence type="ECO:0000256" key="3">
    <source>
        <dbReference type="ARBA" id="ARBA00023125"/>
    </source>
</evidence>
<comment type="caution">
    <text evidence="6">The sequence shown here is derived from an EMBL/GenBank/DDBJ whole genome shotgun (WGS) entry which is preliminary data.</text>
</comment>
<dbReference type="FunFam" id="1.10.260.40:FF:000002">
    <property type="entry name" value="HTH-type transcriptional repressor PurR"/>
    <property type="match status" value="1"/>
</dbReference>
<dbReference type="GO" id="GO:0000976">
    <property type="term" value="F:transcription cis-regulatory region binding"/>
    <property type="evidence" value="ECO:0007669"/>
    <property type="project" value="TreeGrafter"/>
</dbReference>
<evidence type="ECO:0000259" key="5">
    <source>
        <dbReference type="PROSITE" id="PS50932"/>
    </source>
</evidence>
<reference evidence="7" key="1">
    <citation type="submission" date="2017-10" db="EMBL/GenBank/DDBJ databases">
        <authorList>
            <person name="Kravchenko I.K."/>
            <person name="Grouzdev D.S."/>
        </authorList>
    </citation>
    <scope>NUCLEOTIDE SEQUENCE [LARGE SCALE GENOMIC DNA]</scope>
    <source>
        <strain evidence="7">B2</strain>
    </source>
</reference>
<evidence type="ECO:0000313" key="7">
    <source>
        <dbReference type="Proteomes" id="UP000225379"/>
    </source>
</evidence>
<dbReference type="GO" id="GO:0003700">
    <property type="term" value="F:DNA-binding transcription factor activity"/>
    <property type="evidence" value="ECO:0007669"/>
    <property type="project" value="TreeGrafter"/>
</dbReference>
<dbReference type="SMART" id="SM00354">
    <property type="entry name" value="HTH_LACI"/>
    <property type="match status" value="1"/>
</dbReference>
<dbReference type="PANTHER" id="PTHR30146:SF148">
    <property type="entry name" value="HTH-TYPE TRANSCRIPTIONAL REPRESSOR PURR-RELATED"/>
    <property type="match status" value="1"/>
</dbReference>
<dbReference type="Pfam" id="PF00356">
    <property type="entry name" value="LacI"/>
    <property type="match status" value="1"/>
</dbReference>
<proteinExistence type="predicted"/>
<feature type="domain" description="HTH lacI-type" evidence="5">
    <location>
        <begin position="2"/>
        <end position="56"/>
    </location>
</feature>
<dbReference type="Pfam" id="PF13377">
    <property type="entry name" value="Peripla_BP_3"/>
    <property type="match status" value="1"/>
</dbReference>
<organism evidence="6 7">
    <name type="scientific">Azospirillum palustre</name>
    <dbReference type="NCBI Taxonomy" id="2044885"/>
    <lineage>
        <taxon>Bacteria</taxon>
        <taxon>Pseudomonadati</taxon>
        <taxon>Pseudomonadota</taxon>
        <taxon>Alphaproteobacteria</taxon>
        <taxon>Rhodospirillales</taxon>
        <taxon>Azospirillaceae</taxon>
        <taxon>Azospirillum</taxon>
    </lineage>
</organism>
<gene>
    <name evidence="6" type="ORF">CRT60_10975</name>
</gene>
<sequence length="338" mass="35893">MVTIRDVAREAGVSMSTVSHVINATRFVAPETEQLVRAAIDRLGYTPNGIARALKGNRTRTLGMIVTASSNPFFAHVIHGLETVSSDRGYSLILCNTDDEPDKQLRAFEALHNRRIDGLAVLTSNADPGFLDNVQARAPDLPLLLLDTDPHPGACTVTDDSVMGGRLAARLLAERGFRRIACITGPGRHPRSRARLAGLVEELAKAGLTLEPGLLREADLTIAGGYAAAASLLDGGEPPEAVFAFNDLMAAGVLRAAAERGLAVPDRLSVLGYDDIELAAYLTPPLSTIRQSAGLLGARAAELLIDHLEDGRPLPDLLSLPPDLVLRASVGWPCARLS</sequence>
<evidence type="ECO:0000256" key="2">
    <source>
        <dbReference type="ARBA" id="ARBA00023015"/>
    </source>
</evidence>
<dbReference type="RefSeq" id="WP_098736468.1">
    <property type="nucleotide sequence ID" value="NZ_PDKW01000040.1"/>
</dbReference>
<dbReference type="InterPro" id="IPR000843">
    <property type="entry name" value="HTH_LacI"/>
</dbReference>
<dbReference type="AlphaFoldDB" id="A0A2B8BIG3"/>
<dbReference type="InterPro" id="IPR046335">
    <property type="entry name" value="LacI/GalR-like_sensor"/>
</dbReference>
<dbReference type="SUPFAM" id="SSF47413">
    <property type="entry name" value="lambda repressor-like DNA-binding domains"/>
    <property type="match status" value="1"/>
</dbReference>
<keyword evidence="4" id="KW-0804">Transcription</keyword>
<dbReference type="Gene3D" id="1.10.260.40">
    <property type="entry name" value="lambda repressor-like DNA-binding domains"/>
    <property type="match status" value="1"/>
</dbReference>
<keyword evidence="3" id="KW-0238">DNA-binding</keyword>
<dbReference type="InterPro" id="IPR028082">
    <property type="entry name" value="Peripla_BP_I"/>
</dbReference>
<evidence type="ECO:0000256" key="4">
    <source>
        <dbReference type="ARBA" id="ARBA00023163"/>
    </source>
</evidence>
<protein>
    <submittedName>
        <fullName evidence="6">Transcriptional regulator</fullName>
    </submittedName>
</protein>
<dbReference type="OrthoDB" id="9772505at2"/>
<keyword evidence="1" id="KW-0678">Repressor</keyword>
<evidence type="ECO:0000256" key="1">
    <source>
        <dbReference type="ARBA" id="ARBA00022491"/>
    </source>
</evidence>
<dbReference type="PROSITE" id="PS00356">
    <property type="entry name" value="HTH_LACI_1"/>
    <property type="match status" value="1"/>
</dbReference>
<dbReference type="SUPFAM" id="SSF53822">
    <property type="entry name" value="Periplasmic binding protein-like I"/>
    <property type="match status" value="1"/>
</dbReference>
<evidence type="ECO:0000313" key="6">
    <source>
        <dbReference type="EMBL" id="PGH57017.1"/>
    </source>
</evidence>
<dbReference type="EMBL" id="PDKW01000040">
    <property type="protein sequence ID" value="PGH57017.1"/>
    <property type="molecule type" value="Genomic_DNA"/>
</dbReference>
<name>A0A2B8BIG3_9PROT</name>
<dbReference type="InterPro" id="IPR010982">
    <property type="entry name" value="Lambda_DNA-bd_dom_sf"/>
</dbReference>
<dbReference type="Gene3D" id="3.40.50.2300">
    <property type="match status" value="2"/>
</dbReference>
<dbReference type="PROSITE" id="PS50932">
    <property type="entry name" value="HTH_LACI_2"/>
    <property type="match status" value="1"/>
</dbReference>
<dbReference type="PRINTS" id="PR00036">
    <property type="entry name" value="HTHLACI"/>
</dbReference>